<gene>
    <name evidence="1" type="ORF">UFOVP242_160</name>
</gene>
<sequence length="249" mass="29448">MKNEIVVYWSSTFFGYESIEPDYAIKDLHDRINKISDLDTQSTDDVLKCPVASLYLKNTFRVKSPVDYSIYWDPEKATISSNHYDQTFFNKFVNVRDPKSGILSMHFGSYVFFTEEDSLKVEFKAANYADNQLAKNTSIFQGEIDIGRYFRFSDYACFINRPNELLNVKRGDSLYYVRFLTDKKIKLKKFNFTPEINYLTEPVLSTKHRTKSRIQNVNVWNKLENYYEVFKTSKVKKHLIKEIKKNILE</sequence>
<organism evidence="1">
    <name type="scientific">uncultured Caudovirales phage</name>
    <dbReference type="NCBI Taxonomy" id="2100421"/>
    <lineage>
        <taxon>Viruses</taxon>
        <taxon>Duplodnaviria</taxon>
        <taxon>Heunggongvirae</taxon>
        <taxon>Uroviricota</taxon>
        <taxon>Caudoviricetes</taxon>
        <taxon>Peduoviridae</taxon>
        <taxon>Maltschvirus</taxon>
        <taxon>Maltschvirus maltsch</taxon>
    </lineage>
</organism>
<name>A0A6J7WVD9_9CAUD</name>
<protein>
    <submittedName>
        <fullName evidence="1">Uncharacterized protein</fullName>
    </submittedName>
</protein>
<evidence type="ECO:0000313" key="1">
    <source>
        <dbReference type="EMBL" id="CAB5221946.1"/>
    </source>
</evidence>
<reference evidence="1" key="1">
    <citation type="submission" date="2020-05" db="EMBL/GenBank/DDBJ databases">
        <authorList>
            <person name="Chiriac C."/>
            <person name="Salcher M."/>
            <person name="Ghai R."/>
            <person name="Kavagutti S V."/>
        </authorList>
    </citation>
    <scope>NUCLEOTIDE SEQUENCE</scope>
</reference>
<dbReference type="EMBL" id="LR798294">
    <property type="protein sequence ID" value="CAB5221946.1"/>
    <property type="molecule type" value="Genomic_DNA"/>
</dbReference>
<accession>A0A6J7WVD9</accession>
<proteinExistence type="predicted"/>